<name>A0AAV4W4J3_CAEEX</name>
<evidence type="ECO:0000313" key="1">
    <source>
        <dbReference type="EMBL" id="GIY76789.1"/>
    </source>
</evidence>
<dbReference type="EMBL" id="BPLR01015534">
    <property type="protein sequence ID" value="GIY76789.1"/>
    <property type="molecule type" value="Genomic_DNA"/>
</dbReference>
<dbReference type="Proteomes" id="UP001054945">
    <property type="component" value="Unassembled WGS sequence"/>
</dbReference>
<dbReference type="AlphaFoldDB" id="A0AAV4W4J3"/>
<proteinExistence type="predicted"/>
<reference evidence="1 2" key="1">
    <citation type="submission" date="2021-06" db="EMBL/GenBank/DDBJ databases">
        <title>Caerostris extrusa draft genome.</title>
        <authorList>
            <person name="Kono N."/>
            <person name="Arakawa K."/>
        </authorList>
    </citation>
    <scope>NUCLEOTIDE SEQUENCE [LARGE SCALE GENOMIC DNA]</scope>
</reference>
<accession>A0AAV4W4J3</accession>
<comment type="caution">
    <text evidence="1">The sequence shown here is derived from an EMBL/GenBank/DDBJ whole genome shotgun (WGS) entry which is preliminary data.</text>
</comment>
<organism evidence="1 2">
    <name type="scientific">Caerostris extrusa</name>
    <name type="common">Bark spider</name>
    <name type="synonym">Caerostris bankana</name>
    <dbReference type="NCBI Taxonomy" id="172846"/>
    <lineage>
        <taxon>Eukaryota</taxon>
        <taxon>Metazoa</taxon>
        <taxon>Ecdysozoa</taxon>
        <taxon>Arthropoda</taxon>
        <taxon>Chelicerata</taxon>
        <taxon>Arachnida</taxon>
        <taxon>Araneae</taxon>
        <taxon>Araneomorphae</taxon>
        <taxon>Entelegynae</taxon>
        <taxon>Araneoidea</taxon>
        <taxon>Araneidae</taxon>
        <taxon>Caerostris</taxon>
    </lineage>
</organism>
<protein>
    <submittedName>
        <fullName evidence="1">Uncharacterized protein</fullName>
    </submittedName>
</protein>
<sequence>MLERHLSRRQPQRTDYREKPIILKHNIPNINMIHRVGSFFLGALLDGTCCSWKKVLGHLWCREEILLIYFICIMRVLSSAWCLRCAIRDRFVSHCVLMGENFETVYDS</sequence>
<keyword evidence="2" id="KW-1185">Reference proteome</keyword>
<evidence type="ECO:0000313" key="2">
    <source>
        <dbReference type="Proteomes" id="UP001054945"/>
    </source>
</evidence>
<gene>
    <name evidence="1" type="ORF">CEXT_425491</name>
</gene>